<organism evidence="3 4">
    <name type="scientific">Sporosarcina siberiensis</name>
    <dbReference type="NCBI Taxonomy" id="1365606"/>
    <lineage>
        <taxon>Bacteria</taxon>
        <taxon>Bacillati</taxon>
        <taxon>Bacillota</taxon>
        <taxon>Bacilli</taxon>
        <taxon>Bacillales</taxon>
        <taxon>Caryophanaceae</taxon>
        <taxon>Sporosarcina</taxon>
    </lineage>
</organism>
<evidence type="ECO:0000313" key="4">
    <source>
        <dbReference type="Proteomes" id="UP001597218"/>
    </source>
</evidence>
<feature type="region of interest" description="Disordered" evidence="1">
    <location>
        <begin position="23"/>
        <end position="56"/>
    </location>
</feature>
<feature type="chain" id="PRO_5047383849" description="DUF3221 domain-containing protein" evidence="2">
    <location>
        <begin position="24"/>
        <end position="195"/>
    </location>
</feature>
<dbReference type="RefSeq" id="WP_381538367.1">
    <property type="nucleotide sequence ID" value="NZ_JBHUGI010000032.1"/>
</dbReference>
<sequence>MKKIALFVLLTFLLILGACDSNSKVNEDSKEDPKENIEEKEETQDEIEEEEKETTPLSVEDEIIAMLETNTDFPTFVEKLYSLPNTEQLEMDKEGSIPGKTVSDWSGVVIEVYEREIIIYAGDPALYNNEDWNTITLDRPELMAYSLAVTMKDPEQIAKIHPGDTLSISGRILVQGNEQETSVWVLDDGLVIEQE</sequence>
<evidence type="ECO:0000313" key="3">
    <source>
        <dbReference type="EMBL" id="MFD1928778.1"/>
    </source>
</evidence>
<evidence type="ECO:0000256" key="2">
    <source>
        <dbReference type="SAM" id="SignalP"/>
    </source>
</evidence>
<proteinExistence type="predicted"/>
<feature type="compositionally biased region" description="Basic and acidic residues" evidence="1">
    <location>
        <begin position="25"/>
        <end position="37"/>
    </location>
</feature>
<dbReference type="Proteomes" id="UP001597218">
    <property type="component" value="Unassembled WGS sequence"/>
</dbReference>
<evidence type="ECO:0008006" key="5">
    <source>
        <dbReference type="Google" id="ProtNLM"/>
    </source>
</evidence>
<reference evidence="4" key="1">
    <citation type="journal article" date="2019" name="Int. J. Syst. Evol. Microbiol.">
        <title>The Global Catalogue of Microorganisms (GCM) 10K type strain sequencing project: providing services to taxonomists for standard genome sequencing and annotation.</title>
        <authorList>
            <consortium name="The Broad Institute Genomics Platform"/>
            <consortium name="The Broad Institute Genome Sequencing Center for Infectious Disease"/>
            <person name="Wu L."/>
            <person name="Ma J."/>
        </authorList>
    </citation>
    <scope>NUCLEOTIDE SEQUENCE [LARGE SCALE GENOMIC DNA]</scope>
    <source>
        <strain evidence="4">CGMCC 4.7177</strain>
    </source>
</reference>
<comment type="caution">
    <text evidence="3">The sequence shown here is derived from an EMBL/GenBank/DDBJ whole genome shotgun (WGS) entry which is preliminary data.</text>
</comment>
<gene>
    <name evidence="3" type="ORF">ACFSFY_12115</name>
</gene>
<feature type="signal peptide" evidence="2">
    <location>
        <begin position="1"/>
        <end position="23"/>
    </location>
</feature>
<dbReference type="PROSITE" id="PS51257">
    <property type="entry name" value="PROKAR_LIPOPROTEIN"/>
    <property type="match status" value="1"/>
</dbReference>
<keyword evidence="2" id="KW-0732">Signal</keyword>
<evidence type="ECO:0000256" key="1">
    <source>
        <dbReference type="SAM" id="MobiDB-lite"/>
    </source>
</evidence>
<dbReference type="EMBL" id="JBHUGI010000032">
    <property type="protein sequence ID" value="MFD1928778.1"/>
    <property type="molecule type" value="Genomic_DNA"/>
</dbReference>
<name>A0ABW4SHM2_9BACL</name>
<feature type="compositionally biased region" description="Acidic residues" evidence="1">
    <location>
        <begin position="38"/>
        <end position="52"/>
    </location>
</feature>
<protein>
    <recommendedName>
        <fullName evidence="5">DUF3221 domain-containing protein</fullName>
    </recommendedName>
</protein>
<keyword evidence="4" id="KW-1185">Reference proteome</keyword>
<accession>A0ABW4SHM2</accession>